<evidence type="ECO:0000313" key="2">
    <source>
        <dbReference type="Proteomes" id="UP000031473"/>
    </source>
</evidence>
<keyword evidence="2" id="KW-1185">Reference proteome</keyword>
<gene>
    <name evidence="1" type="ORF">OA86_00180</name>
</gene>
<evidence type="ECO:0000313" key="1">
    <source>
        <dbReference type="EMBL" id="KIA90362.1"/>
    </source>
</evidence>
<protein>
    <submittedName>
        <fullName evidence="1">Uncharacterized protein</fullName>
    </submittedName>
</protein>
<name>A0A0C1FB51_9FLAO</name>
<dbReference type="OrthoDB" id="798979at2"/>
<dbReference type="AlphaFoldDB" id="A0A0C1FB51"/>
<comment type="caution">
    <text evidence="1">The sequence shown here is derived from an EMBL/GenBank/DDBJ whole genome shotgun (WGS) entry which is preliminary data.</text>
</comment>
<dbReference type="STRING" id="266749.SAMN05421876_101503"/>
<dbReference type="RefSeq" id="WP_039347073.1">
    <property type="nucleotide sequence ID" value="NZ_FOLA01000001.1"/>
</dbReference>
<dbReference type="Proteomes" id="UP000031473">
    <property type="component" value="Unassembled WGS sequence"/>
</dbReference>
<proteinExistence type="predicted"/>
<dbReference type="EMBL" id="JSYL01000001">
    <property type="protein sequence ID" value="KIA90362.1"/>
    <property type="molecule type" value="Genomic_DNA"/>
</dbReference>
<accession>A0A0C1FB51</accession>
<sequence length="85" mass="9930">MATQDIIIFEPTSIEETDALIAFGKALKLKFKIAESEDFNENKEIQIPEAHKAIVAERLEDYRKNPNTNFNFDELLKDIRKKYNL</sequence>
<organism evidence="1 2">
    <name type="scientific">Kaistella jeonii</name>
    <dbReference type="NCBI Taxonomy" id="266749"/>
    <lineage>
        <taxon>Bacteria</taxon>
        <taxon>Pseudomonadati</taxon>
        <taxon>Bacteroidota</taxon>
        <taxon>Flavobacteriia</taxon>
        <taxon>Flavobacteriales</taxon>
        <taxon>Weeksellaceae</taxon>
        <taxon>Chryseobacterium group</taxon>
        <taxon>Kaistella</taxon>
    </lineage>
</organism>
<reference evidence="1 2" key="1">
    <citation type="submission" date="2014-10" db="EMBL/GenBank/DDBJ databases">
        <title>Kaistella jeonii genome.</title>
        <authorList>
            <person name="Clayton J.T."/>
            <person name="Newman J.D."/>
        </authorList>
    </citation>
    <scope>NUCLEOTIDE SEQUENCE [LARGE SCALE GENOMIC DNA]</scope>
    <source>
        <strain evidence="1 2">DSM 17048</strain>
    </source>
</reference>